<dbReference type="InParanoid" id="E9H7M2"/>
<feature type="compositionally biased region" description="Polar residues" evidence="3">
    <location>
        <begin position="260"/>
        <end position="271"/>
    </location>
</feature>
<dbReference type="PROSITE" id="PS00233">
    <property type="entry name" value="CHIT_BIND_RR_1"/>
    <property type="match status" value="1"/>
</dbReference>
<dbReference type="Proteomes" id="UP000000305">
    <property type="component" value="Unassembled WGS sequence"/>
</dbReference>
<dbReference type="PROSITE" id="PS51155">
    <property type="entry name" value="CHIT_BIND_RR_2"/>
    <property type="match status" value="1"/>
</dbReference>
<evidence type="ECO:0000256" key="3">
    <source>
        <dbReference type="SAM" id="MobiDB-lite"/>
    </source>
</evidence>
<dbReference type="InterPro" id="IPR000618">
    <property type="entry name" value="Insect_cuticle"/>
</dbReference>
<keyword evidence="1 2" id="KW-0193">Cuticle</keyword>
<dbReference type="KEGG" id="dpx:DAPPUDRAFT_110932"/>
<feature type="region of interest" description="Disordered" evidence="3">
    <location>
        <begin position="163"/>
        <end position="280"/>
    </location>
</feature>
<evidence type="ECO:0000313" key="4">
    <source>
        <dbReference type="EMBL" id="EFX72284.1"/>
    </source>
</evidence>
<dbReference type="InterPro" id="IPR051217">
    <property type="entry name" value="Insect_Cuticle_Struc_Prot"/>
</dbReference>
<dbReference type="STRING" id="6669.E9H7M2"/>
<sequence>MFPACKICFSGNAENPIADRLWLPSPAQQRRGRMERGRGRRRTLGVRRAFNVKAFHLVRRRYENCACNVNQIRAAYRCSNGNSSSESERRSWGGGRMSDERIGASSRQAAAENPYIKDGSAPHQTISSFSEAFDSSSPNTMNKFIVLAALIALAVAKPQGYGSAAGQQQQGYGGQAGQQQQQQQGYGAQSGASQQGYGGAQASASAGAGQGYGAQGGAAQQQQGYGGAQAGGAGGAASYGGASSGQKPTNTYNGNGNGNSKPSASASSYEQEQPPMPYEFAWAVKDEPTKNDYAHEAKSDGKVVIGSYRVLLPDGRTQIVSYRADENGYVADVKYEGEAQFPAPSGGNGNGNYGAGAGNGGNSYGAGASAGNGGNGNYGAGASAGAGNGGNSYGSSGNGNGSSGNGNGSSGYGSAGNGGARPSGAIGGNSYGNGNGNGNKPSSSY</sequence>
<protein>
    <recommendedName>
        <fullName evidence="6">Cuticular protein 50Cb</fullName>
    </recommendedName>
</protein>
<dbReference type="eggNOG" id="ENOG502S3I7">
    <property type="taxonomic scope" value="Eukaryota"/>
</dbReference>
<evidence type="ECO:0008006" key="6">
    <source>
        <dbReference type="Google" id="ProtNLM"/>
    </source>
</evidence>
<reference evidence="4 5" key="1">
    <citation type="journal article" date="2011" name="Science">
        <title>The ecoresponsive genome of Daphnia pulex.</title>
        <authorList>
            <person name="Colbourne J.K."/>
            <person name="Pfrender M.E."/>
            <person name="Gilbert D."/>
            <person name="Thomas W.K."/>
            <person name="Tucker A."/>
            <person name="Oakley T.H."/>
            <person name="Tokishita S."/>
            <person name="Aerts A."/>
            <person name="Arnold G.J."/>
            <person name="Basu M.K."/>
            <person name="Bauer D.J."/>
            <person name="Caceres C.E."/>
            <person name="Carmel L."/>
            <person name="Casola C."/>
            <person name="Choi J.H."/>
            <person name="Detter J.C."/>
            <person name="Dong Q."/>
            <person name="Dusheyko S."/>
            <person name="Eads B.D."/>
            <person name="Frohlich T."/>
            <person name="Geiler-Samerotte K.A."/>
            <person name="Gerlach D."/>
            <person name="Hatcher P."/>
            <person name="Jogdeo S."/>
            <person name="Krijgsveld J."/>
            <person name="Kriventseva E.V."/>
            <person name="Kultz D."/>
            <person name="Laforsch C."/>
            <person name="Lindquist E."/>
            <person name="Lopez J."/>
            <person name="Manak J.R."/>
            <person name="Muller J."/>
            <person name="Pangilinan J."/>
            <person name="Patwardhan R.P."/>
            <person name="Pitluck S."/>
            <person name="Pritham E.J."/>
            <person name="Rechtsteiner A."/>
            <person name="Rho M."/>
            <person name="Rogozin I.B."/>
            <person name="Sakarya O."/>
            <person name="Salamov A."/>
            <person name="Schaack S."/>
            <person name="Shapiro H."/>
            <person name="Shiga Y."/>
            <person name="Skalitzky C."/>
            <person name="Smith Z."/>
            <person name="Souvorov A."/>
            <person name="Sung W."/>
            <person name="Tang Z."/>
            <person name="Tsuchiya D."/>
            <person name="Tu H."/>
            <person name="Vos H."/>
            <person name="Wang M."/>
            <person name="Wolf Y.I."/>
            <person name="Yamagata H."/>
            <person name="Yamada T."/>
            <person name="Ye Y."/>
            <person name="Shaw J.R."/>
            <person name="Andrews J."/>
            <person name="Crease T.J."/>
            <person name="Tang H."/>
            <person name="Lucas S.M."/>
            <person name="Robertson H.M."/>
            <person name="Bork P."/>
            <person name="Koonin E.V."/>
            <person name="Zdobnov E.M."/>
            <person name="Grigoriev I.V."/>
            <person name="Lynch M."/>
            <person name="Boore J.L."/>
        </authorList>
    </citation>
    <scope>NUCLEOTIDE SEQUENCE [LARGE SCALE GENOMIC DNA]</scope>
</reference>
<dbReference type="OMA" id="RRYENCA"/>
<feature type="region of interest" description="Disordered" evidence="3">
    <location>
        <begin position="339"/>
        <end position="445"/>
    </location>
</feature>
<keyword evidence="5" id="KW-1185">Reference proteome</keyword>
<dbReference type="GO" id="GO:0031012">
    <property type="term" value="C:extracellular matrix"/>
    <property type="evidence" value="ECO:0000318"/>
    <property type="project" value="GO_Central"/>
</dbReference>
<dbReference type="OrthoDB" id="6884310at2759"/>
<accession>E9H7M2</accession>
<dbReference type="AlphaFoldDB" id="E9H7M2"/>
<feature type="compositionally biased region" description="Low complexity" evidence="3">
    <location>
        <begin position="177"/>
        <end position="207"/>
    </location>
</feature>
<dbReference type="Pfam" id="PF00379">
    <property type="entry name" value="Chitin_bind_4"/>
    <property type="match status" value="1"/>
</dbReference>
<feature type="region of interest" description="Disordered" evidence="3">
    <location>
        <begin position="79"/>
        <end position="119"/>
    </location>
</feature>
<dbReference type="PANTHER" id="PTHR12236:SF79">
    <property type="entry name" value="CUTICULAR PROTEIN 50CB-RELATED"/>
    <property type="match status" value="1"/>
</dbReference>
<dbReference type="HOGENOM" id="CLU_615768_0_0_1"/>
<feature type="compositionally biased region" description="Gly residues" evidence="3">
    <location>
        <begin position="224"/>
        <end position="238"/>
    </location>
</feature>
<evidence type="ECO:0000256" key="1">
    <source>
        <dbReference type="ARBA" id="ARBA00022460"/>
    </source>
</evidence>
<dbReference type="PANTHER" id="PTHR12236">
    <property type="entry name" value="STRUCTURAL CONTITUENT OF CUTICLE"/>
    <property type="match status" value="1"/>
</dbReference>
<evidence type="ECO:0000256" key="2">
    <source>
        <dbReference type="PROSITE-ProRule" id="PRU00497"/>
    </source>
</evidence>
<evidence type="ECO:0000313" key="5">
    <source>
        <dbReference type="Proteomes" id="UP000000305"/>
    </source>
</evidence>
<proteinExistence type="predicted"/>
<feature type="compositionally biased region" description="Basic and acidic residues" evidence="3">
    <location>
        <begin position="86"/>
        <end position="102"/>
    </location>
</feature>
<dbReference type="GO" id="GO:0042302">
    <property type="term" value="F:structural constituent of cuticle"/>
    <property type="evidence" value="ECO:0007669"/>
    <property type="project" value="UniProtKB-UniRule"/>
</dbReference>
<feature type="compositionally biased region" description="Gly residues" evidence="3">
    <location>
        <begin position="346"/>
        <end position="437"/>
    </location>
</feature>
<dbReference type="InterPro" id="IPR031311">
    <property type="entry name" value="CHIT_BIND_RR_consensus"/>
</dbReference>
<gene>
    <name evidence="4" type="ORF">DAPPUDRAFT_110932</name>
</gene>
<dbReference type="EMBL" id="GL732601">
    <property type="protein sequence ID" value="EFX72284.1"/>
    <property type="molecule type" value="Genomic_DNA"/>
</dbReference>
<organism evidence="4 5">
    <name type="scientific">Daphnia pulex</name>
    <name type="common">Water flea</name>
    <dbReference type="NCBI Taxonomy" id="6669"/>
    <lineage>
        <taxon>Eukaryota</taxon>
        <taxon>Metazoa</taxon>
        <taxon>Ecdysozoa</taxon>
        <taxon>Arthropoda</taxon>
        <taxon>Crustacea</taxon>
        <taxon>Branchiopoda</taxon>
        <taxon>Diplostraca</taxon>
        <taxon>Cladocera</taxon>
        <taxon>Anomopoda</taxon>
        <taxon>Daphniidae</taxon>
        <taxon>Daphnia</taxon>
    </lineage>
</organism>
<name>E9H7M2_DAPPU</name>